<organism evidence="1 2">
    <name type="scientific">Lactobacillus paragasseri</name>
    <dbReference type="NCBI Taxonomy" id="2107999"/>
    <lineage>
        <taxon>Bacteria</taxon>
        <taxon>Bacillati</taxon>
        <taxon>Bacillota</taxon>
        <taxon>Bacilli</taxon>
        <taxon>Lactobacillales</taxon>
        <taxon>Lactobacillaceae</taxon>
        <taxon>Lactobacillus</taxon>
    </lineage>
</organism>
<proteinExistence type="predicted"/>
<gene>
    <name evidence="1" type="ORF">QP354_05955</name>
</gene>
<comment type="caution">
    <text evidence="1">The sequence shown here is derived from an EMBL/GenBank/DDBJ whole genome shotgun (WGS) entry which is preliminary data.</text>
</comment>
<protein>
    <submittedName>
        <fullName evidence="1">Uncharacterized protein</fullName>
    </submittedName>
</protein>
<dbReference type="EMBL" id="JASOLY010000009">
    <property type="protein sequence ID" value="MDK6868612.1"/>
    <property type="molecule type" value="Genomic_DNA"/>
</dbReference>
<evidence type="ECO:0000313" key="2">
    <source>
        <dbReference type="Proteomes" id="UP001232113"/>
    </source>
</evidence>
<dbReference type="AlphaFoldDB" id="A0AAP6BTJ0"/>
<dbReference type="RefSeq" id="WP_003650897.1">
    <property type="nucleotide sequence ID" value="NZ_JADMRU010000013.1"/>
</dbReference>
<evidence type="ECO:0000313" key="1">
    <source>
        <dbReference type="EMBL" id="MDK6868612.1"/>
    </source>
</evidence>
<sequence length="107" mass="12224">MEYQEYISLLEAFRLSLTAENDPEVNKIVDQINETVANLKTGKYHAMALTQEVFEVIDLVNKDMAFNGLKFNSYQSKVWNRLKEQAYRSYAKDRNALGFSGAFGVSS</sequence>
<accession>A0AAP6BTJ0</accession>
<reference evidence="1" key="1">
    <citation type="submission" date="2023-05" db="EMBL/GenBank/DDBJ databases">
        <title>Cataloging the Phylogenetic Diversity of Human Bladder Bacteria.</title>
        <authorList>
            <person name="Du J."/>
        </authorList>
    </citation>
    <scope>NUCLEOTIDE SEQUENCE</scope>
    <source>
        <strain evidence="1">UMB6975B</strain>
    </source>
</reference>
<dbReference type="Proteomes" id="UP001232113">
    <property type="component" value="Unassembled WGS sequence"/>
</dbReference>
<name>A0AAP6BTJ0_9LACO</name>